<dbReference type="InterPro" id="IPR025359">
    <property type="entry name" value="SduA_C"/>
</dbReference>
<comment type="caution">
    <text evidence="2">The sequence shown here is derived from an EMBL/GenBank/DDBJ whole genome shotgun (WGS) entry which is preliminary data.</text>
</comment>
<keyword evidence="3" id="KW-1185">Reference proteome</keyword>
<dbReference type="AlphaFoldDB" id="A0A4V1L622"/>
<sequence>MAQLRAAHHLVEFMPWFRLTSYLRFETGSSLALIDAIVCSANGVELGWSRDDKLEAHYPFDTAVYLAEEARMLPDACTTRDGRKWRSLPFIIFHGPVAPWLLQAAKVSTQALFYLGFHHVYAARMMMFHIEAAVKAHHVALLSDYECCGLLVRHEMGRAQIKPALKRKHGRSNTEHYNAAGDRRKLSDWVTFSRDREGLSNDVALFEQLLSRDATETEMHKFFVQHPAILMEARGRIPLSHEINFTEPKNQKPDFVFSSILGSEDGNLDLLELKGPGERLVNRGFHAGFAHKVHASINQIRDYQRAMHNPTNLEAISKSLGFSPQNSRLAVLIGRSPQNRTDASTFDIRKREINVEIVTYDEIFESQMCQL</sequence>
<reference evidence="2 3" key="1">
    <citation type="submission" date="2018-11" db="EMBL/GenBank/DDBJ databases">
        <authorList>
            <person name="Mardanov A.V."/>
            <person name="Ravin N.V."/>
            <person name="Dedysh S.N."/>
        </authorList>
    </citation>
    <scope>NUCLEOTIDE SEQUENCE [LARGE SCALE GENOMIC DNA]</scope>
    <source>
        <strain evidence="2 3">AF10</strain>
    </source>
</reference>
<accession>A0A4V1L622</accession>
<name>A0A4V1L622_9BACT</name>
<evidence type="ECO:0000313" key="2">
    <source>
        <dbReference type="EMBL" id="RXH57754.1"/>
    </source>
</evidence>
<proteinExistence type="predicted"/>
<gene>
    <name evidence="2" type="ORF">GRAN_1064</name>
</gene>
<dbReference type="Proteomes" id="UP000289437">
    <property type="component" value="Unassembled WGS sequence"/>
</dbReference>
<organism evidence="2 3">
    <name type="scientific">Granulicella sibirica</name>
    <dbReference type="NCBI Taxonomy" id="2479048"/>
    <lineage>
        <taxon>Bacteria</taxon>
        <taxon>Pseudomonadati</taxon>
        <taxon>Acidobacteriota</taxon>
        <taxon>Terriglobia</taxon>
        <taxon>Terriglobales</taxon>
        <taxon>Acidobacteriaceae</taxon>
        <taxon>Granulicella</taxon>
    </lineage>
</organism>
<feature type="domain" description="Shedu protein SduA C-terminal" evidence="1">
    <location>
        <begin position="214"/>
        <end position="363"/>
    </location>
</feature>
<evidence type="ECO:0000259" key="1">
    <source>
        <dbReference type="Pfam" id="PF14082"/>
    </source>
</evidence>
<evidence type="ECO:0000313" key="3">
    <source>
        <dbReference type="Proteomes" id="UP000289437"/>
    </source>
</evidence>
<protein>
    <recommendedName>
        <fullName evidence="1">Shedu protein SduA C-terminal domain-containing protein</fullName>
    </recommendedName>
</protein>
<reference evidence="3" key="2">
    <citation type="submission" date="2019-02" db="EMBL/GenBank/DDBJ databases">
        <title>Granulicella sibirica sp. nov., a psychrotolerant acidobacterium isolated from an organic soil layer in forested tundra, West Siberia.</title>
        <authorList>
            <person name="Oshkin I.Y."/>
            <person name="Kulichevskaya I.S."/>
            <person name="Rijpstra W.I.C."/>
            <person name="Sinninghe Damste J.S."/>
            <person name="Rakitin A.L."/>
            <person name="Ravin N.V."/>
            <person name="Dedysh S.N."/>
        </authorList>
    </citation>
    <scope>NUCLEOTIDE SEQUENCE [LARGE SCALE GENOMIC DNA]</scope>
    <source>
        <strain evidence="3">AF10</strain>
    </source>
</reference>
<dbReference type="Pfam" id="PF14082">
    <property type="entry name" value="SduA_C"/>
    <property type="match status" value="1"/>
</dbReference>
<dbReference type="EMBL" id="RDSM01000001">
    <property type="protein sequence ID" value="RXH57754.1"/>
    <property type="molecule type" value="Genomic_DNA"/>
</dbReference>